<evidence type="ECO:0000313" key="1">
    <source>
        <dbReference type="EMBL" id="MBB6220635.1"/>
    </source>
</evidence>
<evidence type="ECO:0000313" key="2">
    <source>
        <dbReference type="Proteomes" id="UP000517187"/>
    </source>
</evidence>
<dbReference type="RefSeq" id="WP_183691639.1">
    <property type="nucleotide sequence ID" value="NZ_JACIIJ010000003.1"/>
</dbReference>
<dbReference type="AlphaFoldDB" id="A0A7W9ZQK9"/>
<protein>
    <submittedName>
        <fullName evidence="1">Uncharacterized protein</fullName>
    </submittedName>
</protein>
<reference evidence="1 2" key="1">
    <citation type="submission" date="2020-08" db="EMBL/GenBank/DDBJ databases">
        <title>Genomic Encyclopedia of Type Strains, Phase IV (KMG-V): Genome sequencing to study the core and pangenomes of soil and plant-associated prokaryotes.</title>
        <authorList>
            <person name="Whitman W."/>
        </authorList>
    </citation>
    <scope>NUCLEOTIDE SEQUENCE [LARGE SCALE GENOMIC DNA]</scope>
    <source>
        <strain evidence="1 2">SEMIA 4011</strain>
    </source>
</reference>
<dbReference type="EMBL" id="JACIIJ010000003">
    <property type="protein sequence ID" value="MBB6220635.1"/>
    <property type="molecule type" value="Genomic_DNA"/>
</dbReference>
<proteinExistence type="predicted"/>
<sequence>MGKIRSNDFIRRRSVFSSGSDLVGQMPQQQRKVVAAYLSADFVVPIMRPWLQLRVFPKRFTRCLPAEPECGNGVPLQASPRIFFA</sequence>
<gene>
    <name evidence="1" type="ORF">GGE66_001593</name>
</gene>
<comment type="caution">
    <text evidence="1">The sequence shown here is derived from an EMBL/GenBank/DDBJ whole genome shotgun (WGS) entry which is preliminary data.</text>
</comment>
<name>A0A7W9ZQK9_RHILE</name>
<dbReference type="Proteomes" id="UP000517187">
    <property type="component" value="Unassembled WGS sequence"/>
</dbReference>
<accession>A0A7W9ZQK9</accession>
<organism evidence="1 2">
    <name type="scientific">Rhizobium leguminosarum</name>
    <dbReference type="NCBI Taxonomy" id="384"/>
    <lineage>
        <taxon>Bacteria</taxon>
        <taxon>Pseudomonadati</taxon>
        <taxon>Pseudomonadota</taxon>
        <taxon>Alphaproteobacteria</taxon>
        <taxon>Hyphomicrobiales</taxon>
        <taxon>Rhizobiaceae</taxon>
        <taxon>Rhizobium/Agrobacterium group</taxon>
        <taxon>Rhizobium</taxon>
    </lineage>
</organism>